<accession>A0A5C8HZJ3</accession>
<dbReference type="Pfam" id="PF00892">
    <property type="entry name" value="EamA"/>
    <property type="match status" value="2"/>
</dbReference>
<keyword evidence="10" id="KW-1185">Reference proteome</keyword>
<feature type="domain" description="EamA" evidence="8">
    <location>
        <begin position="2"/>
        <end position="142"/>
    </location>
</feature>
<dbReference type="Proteomes" id="UP000321034">
    <property type="component" value="Unassembled WGS sequence"/>
</dbReference>
<feature type="transmembrane region" description="Helical" evidence="6">
    <location>
        <begin position="126"/>
        <end position="144"/>
    </location>
</feature>
<dbReference type="AlphaFoldDB" id="A0A5C8HZJ3"/>
<keyword evidence="4 6" id="KW-1133">Transmembrane helix</keyword>
<feature type="transmembrane region" description="Helical" evidence="6">
    <location>
        <begin position="66"/>
        <end position="84"/>
    </location>
</feature>
<evidence type="ECO:0000313" key="10">
    <source>
        <dbReference type="Proteomes" id="UP000321034"/>
    </source>
</evidence>
<evidence type="ECO:0000256" key="1">
    <source>
        <dbReference type="ARBA" id="ARBA00004141"/>
    </source>
</evidence>
<reference evidence="9 10" key="1">
    <citation type="submission" date="2019-08" db="EMBL/GenBank/DDBJ databases">
        <authorList>
            <person name="Dong K."/>
        </authorList>
    </citation>
    <scope>NUCLEOTIDE SEQUENCE [LARGE SCALE GENOMIC DNA]</scope>
    <source>
        <strain evidence="9 10">JCM14558</strain>
    </source>
</reference>
<feature type="transmembrane region" description="Helical" evidence="6">
    <location>
        <begin position="96"/>
        <end position="119"/>
    </location>
</feature>
<evidence type="ECO:0000256" key="7">
    <source>
        <dbReference type="SAM" id="SignalP"/>
    </source>
</evidence>
<gene>
    <name evidence="9" type="ORF">FVP77_02055</name>
</gene>
<evidence type="ECO:0000313" key="9">
    <source>
        <dbReference type="EMBL" id="TXK12288.1"/>
    </source>
</evidence>
<organism evidence="9 10">
    <name type="scientific">Microbacterium hatanonis</name>
    <dbReference type="NCBI Taxonomy" id="404366"/>
    <lineage>
        <taxon>Bacteria</taxon>
        <taxon>Bacillati</taxon>
        <taxon>Actinomycetota</taxon>
        <taxon>Actinomycetes</taxon>
        <taxon>Micrococcales</taxon>
        <taxon>Microbacteriaceae</taxon>
        <taxon>Microbacterium</taxon>
    </lineage>
</organism>
<feature type="transmembrane region" description="Helical" evidence="6">
    <location>
        <begin position="218"/>
        <end position="240"/>
    </location>
</feature>
<feature type="domain" description="EamA" evidence="8">
    <location>
        <begin position="159"/>
        <end position="289"/>
    </location>
</feature>
<keyword evidence="5 6" id="KW-0472">Membrane</keyword>
<dbReference type="OrthoDB" id="3577499at2"/>
<proteinExistence type="inferred from homology"/>
<comment type="caution">
    <text evidence="9">The sequence shown here is derived from an EMBL/GenBank/DDBJ whole genome shotgun (WGS) entry which is preliminary data.</text>
</comment>
<feature type="transmembrane region" description="Helical" evidence="6">
    <location>
        <begin position="186"/>
        <end position="206"/>
    </location>
</feature>
<keyword evidence="7" id="KW-0732">Signal</keyword>
<dbReference type="GO" id="GO:0016020">
    <property type="term" value="C:membrane"/>
    <property type="evidence" value="ECO:0007669"/>
    <property type="project" value="UniProtKB-SubCell"/>
</dbReference>
<dbReference type="RefSeq" id="WP_147893026.1">
    <property type="nucleotide sequence ID" value="NZ_BAAANR010000001.1"/>
</dbReference>
<comment type="subcellular location">
    <subcellularLocation>
        <location evidence="1">Membrane</location>
        <topology evidence="1">Multi-pass membrane protein</topology>
    </subcellularLocation>
</comment>
<dbReference type="EMBL" id="VRSV01000001">
    <property type="protein sequence ID" value="TXK12288.1"/>
    <property type="molecule type" value="Genomic_DNA"/>
</dbReference>
<dbReference type="InterPro" id="IPR050638">
    <property type="entry name" value="AA-Vitamin_Transporters"/>
</dbReference>
<evidence type="ECO:0000256" key="6">
    <source>
        <dbReference type="SAM" id="Phobius"/>
    </source>
</evidence>
<dbReference type="InterPro" id="IPR037185">
    <property type="entry name" value="EmrE-like"/>
</dbReference>
<sequence length="306" mass="30123">MLALIAVVAAAVLFGTTGTSQALGPADTTPLAVGAMRLAIGGTALAAIGLSLGARSRRRAAAPPRLAPRASALMAVTGLCLAVYQPLFFLGTERNGVAVGTVVALGSAPVIAGLIEWALTRRRPSVAWVAATALALVGVVLLGIGGADGAAGADPLGFVGSVGAGASFAVFANAQRRLMDGGWDPFTVAGAMGATSAVVAFAALPFVDLSWLGAPGGLAMSLWLGLATIAVAYTLFTWGLGRLTASVAATLTLAEPLTAGVLGVAVLGERLSPLAVGGLAVLGGGLVLLAVGSRPRRDPKPFAVEG</sequence>
<dbReference type="PANTHER" id="PTHR32322:SF2">
    <property type="entry name" value="EAMA DOMAIN-CONTAINING PROTEIN"/>
    <property type="match status" value="1"/>
</dbReference>
<feature type="transmembrane region" description="Helical" evidence="6">
    <location>
        <begin position="247"/>
        <end position="268"/>
    </location>
</feature>
<feature type="transmembrane region" description="Helical" evidence="6">
    <location>
        <begin position="32"/>
        <end position="54"/>
    </location>
</feature>
<evidence type="ECO:0000256" key="4">
    <source>
        <dbReference type="ARBA" id="ARBA00022989"/>
    </source>
</evidence>
<evidence type="ECO:0000259" key="8">
    <source>
        <dbReference type="Pfam" id="PF00892"/>
    </source>
</evidence>
<comment type="similarity">
    <text evidence="2">Belongs to the EamA transporter family.</text>
</comment>
<dbReference type="InterPro" id="IPR000620">
    <property type="entry name" value="EamA_dom"/>
</dbReference>
<feature type="transmembrane region" description="Helical" evidence="6">
    <location>
        <begin position="156"/>
        <end position="174"/>
    </location>
</feature>
<keyword evidence="3 6" id="KW-0812">Transmembrane</keyword>
<dbReference type="SUPFAM" id="SSF103481">
    <property type="entry name" value="Multidrug resistance efflux transporter EmrE"/>
    <property type="match status" value="2"/>
</dbReference>
<feature type="chain" id="PRO_5022704141" evidence="7">
    <location>
        <begin position="23"/>
        <end position="306"/>
    </location>
</feature>
<dbReference type="PANTHER" id="PTHR32322">
    <property type="entry name" value="INNER MEMBRANE TRANSPORTER"/>
    <property type="match status" value="1"/>
</dbReference>
<name>A0A5C8HZJ3_9MICO</name>
<evidence type="ECO:0000256" key="2">
    <source>
        <dbReference type="ARBA" id="ARBA00007362"/>
    </source>
</evidence>
<evidence type="ECO:0000256" key="3">
    <source>
        <dbReference type="ARBA" id="ARBA00022692"/>
    </source>
</evidence>
<evidence type="ECO:0000256" key="5">
    <source>
        <dbReference type="ARBA" id="ARBA00023136"/>
    </source>
</evidence>
<feature type="signal peptide" evidence="7">
    <location>
        <begin position="1"/>
        <end position="22"/>
    </location>
</feature>
<protein>
    <submittedName>
        <fullName evidence="9">EamA family transporter</fullName>
    </submittedName>
</protein>
<feature type="transmembrane region" description="Helical" evidence="6">
    <location>
        <begin position="274"/>
        <end position="292"/>
    </location>
</feature>